<evidence type="ECO:0000313" key="2">
    <source>
        <dbReference type="EMBL" id="WMV56317.1"/>
    </source>
</evidence>
<protein>
    <recommendedName>
        <fullName evidence="1">Ubiquitin-like domain-containing protein</fullName>
    </recommendedName>
</protein>
<dbReference type="Proteomes" id="UP001234989">
    <property type="component" value="Chromosome 11"/>
</dbReference>
<accession>A0AAF0V0Y2</accession>
<proteinExistence type="predicted"/>
<feature type="domain" description="Ubiquitin-like" evidence="1">
    <location>
        <begin position="1"/>
        <end position="38"/>
    </location>
</feature>
<dbReference type="SUPFAM" id="SSF54236">
    <property type="entry name" value="Ubiquitin-like"/>
    <property type="match status" value="1"/>
</dbReference>
<evidence type="ECO:0000259" key="1">
    <source>
        <dbReference type="PROSITE" id="PS50053"/>
    </source>
</evidence>
<dbReference type="EMBL" id="CP133622">
    <property type="protein sequence ID" value="WMV56317.1"/>
    <property type="molecule type" value="Genomic_DNA"/>
</dbReference>
<dbReference type="InterPro" id="IPR000626">
    <property type="entry name" value="Ubiquitin-like_dom"/>
</dbReference>
<gene>
    <name evidence="2" type="ORF">MTR67_049702</name>
</gene>
<keyword evidence="3" id="KW-1185">Reference proteome</keyword>
<dbReference type="Gene3D" id="3.10.20.90">
    <property type="entry name" value="Phosphatidylinositol 3-kinase Catalytic Subunit, Chain A, domain 1"/>
    <property type="match status" value="1"/>
</dbReference>
<dbReference type="PROSITE" id="PS50053">
    <property type="entry name" value="UBIQUITIN_2"/>
    <property type="match status" value="1"/>
</dbReference>
<name>A0AAF0V0Y2_SOLVR</name>
<dbReference type="AlphaFoldDB" id="A0AAF0V0Y2"/>
<organism evidence="2 3">
    <name type="scientific">Solanum verrucosum</name>
    <dbReference type="NCBI Taxonomy" id="315347"/>
    <lineage>
        <taxon>Eukaryota</taxon>
        <taxon>Viridiplantae</taxon>
        <taxon>Streptophyta</taxon>
        <taxon>Embryophyta</taxon>
        <taxon>Tracheophyta</taxon>
        <taxon>Spermatophyta</taxon>
        <taxon>Magnoliopsida</taxon>
        <taxon>eudicotyledons</taxon>
        <taxon>Gunneridae</taxon>
        <taxon>Pentapetalae</taxon>
        <taxon>asterids</taxon>
        <taxon>lamiids</taxon>
        <taxon>Solanales</taxon>
        <taxon>Solanaceae</taxon>
        <taxon>Solanoideae</taxon>
        <taxon>Solaneae</taxon>
        <taxon>Solanum</taxon>
    </lineage>
</organism>
<reference evidence="2" key="1">
    <citation type="submission" date="2023-08" db="EMBL/GenBank/DDBJ databases">
        <title>A de novo genome assembly of Solanum verrucosum Schlechtendal, a Mexican diploid species geographically isolated from the other diploid A-genome species in potato relatives.</title>
        <authorList>
            <person name="Hosaka K."/>
        </authorList>
    </citation>
    <scope>NUCLEOTIDE SEQUENCE</scope>
    <source>
        <tissue evidence="2">Young leaves</tissue>
    </source>
</reference>
<sequence length="49" mass="5587">MVNPNDTIGTIKAYIQEERGISFKKQRILSKNGEDLSDVQKHRDSSLIL</sequence>
<dbReference type="InterPro" id="IPR029071">
    <property type="entry name" value="Ubiquitin-like_domsf"/>
</dbReference>
<evidence type="ECO:0000313" key="3">
    <source>
        <dbReference type="Proteomes" id="UP001234989"/>
    </source>
</evidence>